<reference evidence="1" key="1">
    <citation type="submission" date="2018-06" db="EMBL/GenBank/DDBJ databases">
        <authorList>
            <person name="Zhirakovskaya E."/>
        </authorList>
    </citation>
    <scope>NUCLEOTIDE SEQUENCE</scope>
</reference>
<protein>
    <submittedName>
        <fullName evidence="1">Uncharacterized protein</fullName>
    </submittedName>
</protein>
<accession>A0A3B1BWX1</accession>
<dbReference type="EMBL" id="UOGC01000137">
    <property type="protein sequence ID" value="VAX22439.1"/>
    <property type="molecule type" value="Genomic_DNA"/>
</dbReference>
<gene>
    <name evidence="1" type="ORF">MNBD_NITROSPINAE01-949</name>
</gene>
<organism evidence="1">
    <name type="scientific">hydrothermal vent metagenome</name>
    <dbReference type="NCBI Taxonomy" id="652676"/>
    <lineage>
        <taxon>unclassified sequences</taxon>
        <taxon>metagenomes</taxon>
        <taxon>ecological metagenomes</taxon>
    </lineage>
</organism>
<name>A0A3B1BWX1_9ZZZZ</name>
<sequence length="256" mass="29036">MKFIISVFLSTILLASAVFAGEENHVKVIRQYSGSFLTNVAGSSLTRPPYIQAIRSQDGLEYLLGGFEKLKNRITQRRINKLRVQLKKINFSKNMLVGVFSQPMDNYKMKIEKVVNDTAGNAIELLVNYQHQIKSNRIPPKKSIHYMLAVIPRSDYPVVLMATEMVPAKSKQKKAKLAKLITVTGRLMALRGNDLQLVPVVIKRGKKHSYYIRGEQTGKLEQHLGKVVTLQGTVSHERNSPYEWDLTVNKLVKVFN</sequence>
<proteinExistence type="predicted"/>
<evidence type="ECO:0000313" key="1">
    <source>
        <dbReference type="EMBL" id="VAX22439.1"/>
    </source>
</evidence>
<dbReference type="AlphaFoldDB" id="A0A3B1BWX1"/>